<dbReference type="Proteomes" id="UP001652625">
    <property type="component" value="Chromosome 09"/>
</dbReference>
<evidence type="ECO:0000313" key="1">
    <source>
        <dbReference type="Proteomes" id="UP001652625"/>
    </source>
</evidence>
<accession>A0ABM4CMI2</accession>
<protein>
    <submittedName>
        <fullName evidence="2">Uncharacterized protein LOC136085626</fullName>
    </submittedName>
</protein>
<name>A0ABM4CMI2_HYDVU</name>
<reference evidence="2" key="1">
    <citation type="submission" date="2025-08" db="UniProtKB">
        <authorList>
            <consortium name="RefSeq"/>
        </authorList>
    </citation>
    <scope>IDENTIFICATION</scope>
</reference>
<dbReference type="GeneID" id="136085626"/>
<organism evidence="1 2">
    <name type="scientific">Hydra vulgaris</name>
    <name type="common">Hydra</name>
    <name type="synonym">Hydra attenuata</name>
    <dbReference type="NCBI Taxonomy" id="6087"/>
    <lineage>
        <taxon>Eukaryota</taxon>
        <taxon>Metazoa</taxon>
        <taxon>Cnidaria</taxon>
        <taxon>Hydrozoa</taxon>
        <taxon>Hydroidolina</taxon>
        <taxon>Anthoathecata</taxon>
        <taxon>Aplanulata</taxon>
        <taxon>Hydridae</taxon>
        <taxon>Hydra</taxon>
    </lineage>
</organism>
<dbReference type="RefSeq" id="XP_065663021.1">
    <property type="nucleotide sequence ID" value="XM_065806949.1"/>
</dbReference>
<sequence>MFYYISENMQISKQDLVAIDAIYHEKNWGAIRICKFFANKSRSIQSINRVLQRIRQTGVADKQIGSGKRPTVNTPENSLIVSPVGSSRKHLSPRMIIRRTGISHSSVRKIVKLLNLKVFKRQCVQKLTDAQKERRKVCCQNLLDRFPIRQV</sequence>
<gene>
    <name evidence="2" type="primary">LOC136085626</name>
</gene>
<keyword evidence="1" id="KW-1185">Reference proteome</keyword>
<proteinExistence type="predicted"/>
<evidence type="ECO:0000313" key="2">
    <source>
        <dbReference type="RefSeq" id="XP_065663021.1"/>
    </source>
</evidence>